<gene>
    <name evidence="1" type="ORF">PEPS_15740</name>
</gene>
<organism evidence="1 2">
    <name type="scientific">Persicobacter psychrovividus</name>
    <dbReference type="NCBI Taxonomy" id="387638"/>
    <lineage>
        <taxon>Bacteria</taxon>
        <taxon>Pseudomonadati</taxon>
        <taxon>Bacteroidota</taxon>
        <taxon>Cytophagia</taxon>
        <taxon>Cytophagales</taxon>
        <taxon>Persicobacteraceae</taxon>
        <taxon>Persicobacter</taxon>
    </lineage>
</organism>
<proteinExistence type="predicted"/>
<dbReference type="RefSeq" id="WP_332919180.1">
    <property type="nucleotide sequence ID" value="NZ_AP025292.1"/>
</dbReference>
<sequence length="64" mass="7163">MKLVHINENGVRFYAMAGNLFAIANIDSQSTVSTCLSFTNLSESRLDHMDAKEVRKLQQDFGKA</sequence>
<accession>A0ABM7VE98</accession>
<protein>
    <submittedName>
        <fullName evidence="1">Uncharacterized protein</fullName>
    </submittedName>
</protein>
<reference evidence="1 2" key="1">
    <citation type="submission" date="2021-12" db="EMBL/GenBank/DDBJ databases">
        <title>Genome sequencing of bacteria with rrn-lacking chromosome and rrn-plasmid.</title>
        <authorList>
            <person name="Anda M."/>
            <person name="Iwasaki W."/>
        </authorList>
    </citation>
    <scope>NUCLEOTIDE SEQUENCE [LARGE SCALE GENOMIC DNA]</scope>
    <source>
        <strain evidence="1 2">NBRC 101262</strain>
    </source>
</reference>
<evidence type="ECO:0000313" key="1">
    <source>
        <dbReference type="EMBL" id="BDC99293.1"/>
    </source>
</evidence>
<keyword evidence="2" id="KW-1185">Reference proteome</keyword>
<dbReference type="Proteomes" id="UP001354989">
    <property type="component" value="Chromosome"/>
</dbReference>
<name>A0ABM7VE98_9BACT</name>
<dbReference type="EMBL" id="AP025292">
    <property type="protein sequence ID" value="BDC99293.1"/>
    <property type="molecule type" value="Genomic_DNA"/>
</dbReference>
<evidence type="ECO:0000313" key="2">
    <source>
        <dbReference type="Proteomes" id="UP001354989"/>
    </source>
</evidence>